<reference evidence="2" key="4">
    <citation type="submission" date="2019-03" db="UniProtKB">
        <authorList>
            <consortium name="EnsemblPlants"/>
        </authorList>
    </citation>
    <scope>IDENTIFICATION</scope>
</reference>
<reference evidence="2" key="3">
    <citation type="journal article" date="2017" name="Nature">
        <title>Genome sequence of the progenitor of the wheat D genome Aegilops tauschii.</title>
        <authorList>
            <person name="Luo M.C."/>
            <person name="Gu Y.Q."/>
            <person name="Puiu D."/>
            <person name="Wang H."/>
            <person name="Twardziok S.O."/>
            <person name="Deal K.R."/>
            <person name="Huo N."/>
            <person name="Zhu T."/>
            <person name="Wang L."/>
            <person name="Wang Y."/>
            <person name="McGuire P.E."/>
            <person name="Liu S."/>
            <person name="Long H."/>
            <person name="Ramasamy R.K."/>
            <person name="Rodriguez J.C."/>
            <person name="Van S.L."/>
            <person name="Yuan L."/>
            <person name="Wang Z."/>
            <person name="Xia Z."/>
            <person name="Xiao L."/>
            <person name="Anderson O.D."/>
            <person name="Ouyang S."/>
            <person name="Liang Y."/>
            <person name="Zimin A.V."/>
            <person name="Pertea G."/>
            <person name="Qi P."/>
            <person name="Bennetzen J.L."/>
            <person name="Dai X."/>
            <person name="Dawson M.W."/>
            <person name="Muller H.G."/>
            <person name="Kugler K."/>
            <person name="Rivarola-Duarte L."/>
            <person name="Spannagl M."/>
            <person name="Mayer K.F.X."/>
            <person name="Lu F.H."/>
            <person name="Bevan M.W."/>
            <person name="Leroy P."/>
            <person name="Li P."/>
            <person name="You F.M."/>
            <person name="Sun Q."/>
            <person name="Liu Z."/>
            <person name="Lyons E."/>
            <person name="Wicker T."/>
            <person name="Salzberg S.L."/>
            <person name="Devos K.M."/>
            <person name="Dvorak J."/>
        </authorList>
    </citation>
    <scope>NUCLEOTIDE SEQUENCE [LARGE SCALE GENOMIC DNA]</scope>
    <source>
        <strain evidence="2">cv. AL8/78</strain>
    </source>
</reference>
<reference evidence="3" key="1">
    <citation type="journal article" date="2014" name="Science">
        <title>Ancient hybridizations among the ancestral genomes of bread wheat.</title>
        <authorList>
            <consortium name="International Wheat Genome Sequencing Consortium,"/>
            <person name="Marcussen T."/>
            <person name="Sandve S.R."/>
            <person name="Heier L."/>
            <person name="Spannagl M."/>
            <person name="Pfeifer M."/>
            <person name="Jakobsen K.S."/>
            <person name="Wulff B.B."/>
            <person name="Steuernagel B."/>
            <person name="Mayer K.F."/>
            <person name="Olsen O.A."/>
        </authorList>
    </citation>
    <scope>NUCLEOTIDE SEQUENCE [LARGE SCALE GENOMIC DNA]</scope>
    <source>
        <strain evidence="3">cv. AL8/78</strain>
    </source>
</reference>
<evidence type="ECO:0000313" key="3">
    <source>
        <dbReference type="Proteomes" id="UP000015105"/>
    </source>
</evidence>
<dbReference type="EnsemblPlants" id="AET2Gv20450300.3">
    <property type="protein sequence ID" value="AET2Gv20450300.3"/>
    <property type="gene ID" value="AET2Gv20450300"/>
</dbReference>
<evidence type="ECO:0000313" key="2">
    <source>
        <dbReference type="EnsemblPlants" id="AET2Gv20450300.3"/>
    </source>
</evidence>
<dbReference type="Gramene" id="AET2Gv20450300.3">
    <property type="protein sequence ID" value="AET2Gv20450300.3"/>
    <property type="gene ID" value="AET2Gv20450300"/>
</dbReference>
<dbReference type="FunFam" id="2.30.240.10:FF:000002">
    <property type="entry name" value="Uncharacterized protein At3g07460"/>
    <property type="match status" value="1"/>
</dbReference>
<reference evidence="2" key="5">
    <citation type="journal article" date="2021" name="G3 (Bethesda)">
        <title>Aegilops tauschii genome assembly Aet v5.0 features greater sequence contiguity and improved annotation.</title>
        <authorList>
            <person name="Wang L."/>
            <person name="Zhu T."/>
            <person name="Rodriguez J.C."/>
            <person name="Deal K.R."/>
            <person name="Dubcovsky J."/>
            <person name="McGuire P.E."/>
            <person name="Lux T."/>
            <person name="Spannagl M."/>
            <person name="Mayer K.F.X."/>
            <person name="Baldrich P."/>
            <person name="Meyers B.C."/>
            <person name="Huo N."/>
            <person name="Gu Y.Q."/>
            <person name="Zhou H."/>
            <person name="Devos K.M."/>
            <person name="Bennetzen J.L."/>
            <person name="Unver T."/>
            <person name="Budak H."/>
            <person name="Gulick P.J."/>
            <person name="Galiba G."/>
            <person name="Kalapos B."/>
            <person name="Nelson D.R."/>
            <person name="Li P."/>
            <person name="You F.M."/>
            <person name="Luo M.C."/>
            <person name="Dvorak J."/>
        </authorList>
    </citation>
    <scope>NUCLEOTIDE SEQUENCE [LARGE SCALE GENOMIC DNA]</scope>
    <source>
        <strain evidence="2">cv. AL8/78</strain>
    </source>
</reference>
<dbReference type="SUPFAM" id="SSF141562">
    <property type="entry name" value="At5g01610-like"/>
    <property type="match status" value="1"/>
</dbReference>
<dbReference type="InterPro" id="IPR007493">
    <property type="entry name" value="DUF538"/>
</dbReference>
<protein>
    <submittedName>
        <fullName evidence="2">Uncharacterized protein</fullName>
    </submittedName>
</protein>
<dbReference type="Proteomes" id="UP000015105">
    <property type="component" value="Chromosome 2D"/>
</dbReference>
<name>A0A453BBS2_AEGTS</name>
<dbReference type="Gene3D" id="2.30.240.10">
    <property type="entry name" value="At5g01610-like"/>
    <property type="match status" value="1"/>
</dbReference>
<dbReference type="PANTHER" id="PTHR31676:SF151">
    <property type="entry name" value="DUF538 FAMILY PROTEIN"/>
    <property type="match status" value="1"/>
</dbReference>
<keyword evidence="3" id="KW-1185">Reference proteome</keyword>
<organism evidence="2 3">
    <name type="scientific">Aegilops tauschii subsp. strangulata</name>
    <name type="common">Goatgrass</name>
    <dbReference type="NCBI Taxonomy" id="200361"/>
    <lineage>
        <taxon>Eukaryota</taxon>
        <taxon>Viridiplantae</taxon>
        <taxon>Streptophyta</taxon>
        <taxon>Embryophyta</taxon>
        <taxon>Tracheophyta</taxon>
        <taxon>Spermatophyta</taxon>
        <taxon>Magnoliopsida</taxon>
        <taxon>Liliopsida</taxon>
        <taxon>Poales</taxon>
        <taxon>Poaceae</taxon>
        <taxon>BOP clade</taxon>
        <taxon>Pooideae</taxon>
        <taxon>Triticodae</taxon>
        <taxon>Triticeae</taxon>
        <taxon>Triticinae</taxon>
        <taxon>Aegilops</taxon>
    </lineage>
</organism>
<feature type="compositionally biased region" description="Basic residues" evidence="1">
    <location>
        <begin position="27"/>
        <end position="41"/>
    </location>
</feature>
<feature type="region of interest" description="Disordered" evidence="1">
    <location>
        <begin position="16"/>
        <end position="46"/>
    </location>
</feature>
<proteinExistence type="predicted"/>
<evidence type="ECO:0000256" key="1">
    <source>
        <dbReference type="SAM" id="MobiDB-lite"/>
    </source>
</evidence>
<reference evidence="3" key="2">
    <citation type="journal article" date="2017" name="Nat. Plants">
        <title>The Aegilops tauschii genome reveals multiple impacts of transposons.</title>
        <authorList>
            <person name="Zhao G."/>
            <person name="Zou C."/>
            <person name="Li K."/>
            <person name="Wang K."/>
            <person name="Li T."/>
            <person name="Gao L."/>
            <person name="Zhang X."/>
            <person name="Wang H."/>
            <person name="Yang Z."/>
            <person name="Liu X."/>
            <person name="Jiang W."/>
            <person name="Mao L."/>
            <person name="Kong X."/>
            <person name="Jiao Y."/>
            <person name="Jia J."/>
        </authorList>
    </citation>
    <scope>NUCLEOTIDE SEQUENCE [LARGE SCALE GENOMIC DNA]</scope>
    <source>
        <strain evidence="3">cv. AL8/78</strain>
    </source>
</reference>
<accession>A0A453BBS2</accession>
<dbReference type="InterPro" id="IPR036758">
    <property type="entry name" value="At5g01610-like"/>
</dbReference>
<dbReference type="AlphaFoldDB" id="A0A453BBS2"/>
<dbReference type="Pfam" id="PF04398">
    <property type="entry name" value="DUF538"/>
    <property type="match status" value="1"/>
</dbReference>
<dbReference type="STRING" id="200361.A0A453BBS2"/>
<sequence length="247" mass="26693">CFHTFVPHFEIPPCSLKTSPRPSSHSPRPHPHPRSHHHHHLAAAAAAPMAELRPRPSCRLALPVCLCLFLLAAAPPLALARVAPAADSIHKLLRSHGLPGGLLPRSVESYTLDEGNGLLEARLSAPCYATYDNGDLAFFDTVVRGNLSFGALRGCEGLAQEELFMWLPVKGILVSDPGSGVILFDIGYAHKRLSRSLFEEPPDCKPSASTSMGAVEAARWRYSPAAGVPGLRERIEAEGEEGHLDQR</sequence>
<dbReference type="PANTHER" id="PTHR31676">
    <property type="entry name" value="T31J12.3 PROTEIN-RELATED"/>
    <property type="match status" value="1"/>
</dbReference>